<gene>
    <name evidence="1" type="ORF">DFH05DRAFT_1504212</name>
</gene>
<reference evidence="1 2" key="1">
    <citation type="journal article" date="2023" name="Proc. Natl. Acad. Sci. U.S.A.">
        <title>A global phylogenomic analysis of the shiitake genus Lentinula.</title>
        <authorList>
            <person name="Sierra-Patev S."/>
            <person name="Min B."/>
            <person name="Naranjo-Ortiz M."/>
            <person name="Looney B."/>
            <person name="Konkel Z."/>
            <person name="Slot J.C."/>
            <person name="Sakamoto Y."/>
            <person name="Steenwyk J.L."/>
            <person name="Rokas A."/>
            <person name="Carro J."/>
            <person name="Camarero S."/>
            <person name="Ferreira P."/>
            <person name="Molpeceres G."/>
            <person name="Ruiz-Duenas F.J."/>
            <person name="Serrano A."/>
            <person name="Henrissat B."/>
            <person name="Drula E."/>
            <person name="Hughes K.W."/>
            <person name="Mata J.L."/>
            <person name="Ishikawa N.K."/>
            <person name="Vargas-Isla R."/>
            <person name="Ushijima S."/>
            <person name="Smith C.A."/>
            <person name="Donoghue J."/>
            <person name="Ahrendt S."/>
            <person name="Andreopoulos W."/>
            <person name="He G."/>
            <person name="LaButti K."/>
            <person name="Lipzen A."/>
            <person name="Ng V."/>
            <person name="Riley R."/>
            <person name="Sandor L."/>
            <person name="Barry K."/>
            <person name="Martinez A.T."/>
            <person name="Xiao Y."/>
            <person name="Gibbons J.G."/>
            <person name="Terashima K."/>
            <person name="Grigoriev I.V."/>
            <person name="Hibbett D."/>
        </authorList>
    </citation>
    <scope>NUCLEOTIDE SEQUENCE [LARGE SCALE GENOMIC DNA]</scope>
    <source>
        <strain evidence="1 2">TFB7810</strain>
    </source>
</reference>
<evidence type="ECO:0000313" key="2">
    <source>
        <dbReference type="Proteomes" id="UP001142393"/>
    </source>
</evidence>
<protein>
    <recommendedName>
        <fullName evidence="3">Dirigent protein</fullName>
    </recommendedName>
</protein>
<name>A0A9W8NWQ2_9AGAR</name>
<sequence>MFSLYRDLCISFSKFVFISVAIFLAINKDRAQAIAVQPAHKRDAFPTVPTFTRLYDATILLVPNANGHITGSPFGEREYIGFLGGNCTDPTSGEVVANVVPNVGGEFGIISSENQALYTEVHLVLQFVDDGDIAYLSGEGVGTFGATTAAVTYLRMETNSTSRQDLVKTPLLLSIEFPSDLQRPDETVALFSLFVMVQGYFHDLLISRH</sequence>
<evidence type="ECO:0008006" key="3">
    <source>
        <dbReference type="Google" id="ProtNLM"/>
    </source>
</evidence>
<dbReference type="Proteomes" id="UP001142393">
    <property type="component" value="Unassembled WGS sequence"/>
</dbReference>
<accession>A0A9W8NWQ2</accession>
<dbReference type="EMBL" id="JANVFU010000011">
    <property type="protein sequence ID" value="KAJ3742178.1"/>
    <property type="molecule type" value="Genomic_DNA"/>
</dbReference>
<comment type="caution">
    <text evidence="1">The sequence shown here is derived from an EMBL/GenBank/DDBJ whole genome shotgun (WGS) entry which is preliminary data.</text>
</comment>
<proteinExistence type="predicted"/>
<keyword evidence="2" id="KW-1185">Reference proteome</keyword>
<dbReference type="AlphaFoldDB" id="A0A9W8NWQ2"/>
<organism evidence="1 2">
    <name type="scientific">Lentinula detonsa</name>
    <dbReference type="NCBI Taxonomy" id="2804962"/>
    <lineage>
        <taxon>Eukaryota</taxon>
        <taxon>Fungi</taxon>
        <taxon>Dikarya</taxon>
        <taxon>Basidiomycota</taxon>
        <taxon>Agaricomycotina</taxon>
        <taxon>Agaricomycetes</taxon>
        <taxon>Agaricomycetidae</taxon>
        <taxon>Agaricales</taxon>
        <taxon>Marasmiineae</taxon>
        <taxon>Omphalotaceae</taxon>
        <taxon>Lentinula</taxon>
    </lineage>
</organism>
<evidence type="ECO:0000313" key="1">
    <source>
        <dbReference type="EMBL" id="KAJ3742178.1"/>
    </source>
</evidence>